<feature type="region of interest" description="Disordered" evidence="1">
    <location>
        <begin position="43"/>
        <end position="123"/>
    </location>
</feature>
<keyword evidence="5" id="KW-1185">Reference proteome</keyword>
<feature type="compositionally biased region" description="Acidic residues" evidence="1">
    <location>
        <begin position="699"/>
        <end position="719"/>
    </location>
</feature>
<evidence type="ECO:0000313" key="4">
    <source>
        <dbReference type="EMBL" id="KAB5596053.1"/>
    </source>
</evidence>
<feature type="region of interest" description="Disordered" evidence="1">
    <location>
        <begin position="211"/>
        <end position="248"/>
    </location>
</feature>
<dbReference type="GO" id="GO:0003676">
    <property type="term" value="F:nucleic acid binding"/>
    <property type="evidence" value="ECO:0007669"/>
    <property type="project" value="UniProtKB-UniRule"/>
</dbReference>
<feature type="compositionally biased region" description="Polar residues" evidence="1">
    <location>
        <begin position="479"/>
        <end position="511"/>
    </location>
</feature>
<reference evidence="4 5" key="1">
    <citation type="journal article" date="2019" name="Fungal Biol. Biotechnol.">
        <title>Draft genome sequence of fastidious pathogen Ceratobasidium theobromae, which causes vascular-streak dieback in Theobroma cacao.</title>
        <authorList>
            <person name="Ali S.S."/>
            <person name="Asman A."/>
            <person name="Shao J."/>
            <person name="Firmansyah A.P."/>
            <person name="Susilo A.W."/>
            <person name="Rosmana A."/>
            <person name="McMahon P."/>
            <person name="Junaid M."/>
            <person name="Guest D."/>
            <person name="Kheng T.Y."/>
            <person name="Meinhardt L.W."/>
            <person name="Bailey B.A."/>
        </authorList>
    </citation>
    <scope>NUCLEOTIDE SEQUENCE [LARGE SCALE GENOMIC DNA]</scope>
    <source>
        <strain evidence="4 5">CT2</strain>
    </source>
</reference>
<gene>
    <name evidence="4" type="ORF">CTheo_570</name>
</gene>
<comment type="caution">
    <text evidence="4">The sequence shown here is derived from an EMBL/GenBank/DDBJ whole genome shotgun (WGS) entry which is preliminary data.</text>
</comment>
<feature type="compositionally biased region" description="Basic and acidic residues" evidence="1">
    <location>
        <begin position="376"/>
        <end position="406"/>
    </location>
</feature>
<dbReference type="Gene3D" id="3.30.1370.50">
    <property type="entry name" value="R3H-like domain"/>
    <property type="match status" value="1"/>
</dbReference>
<dbReference type="AlphaFoldDB" id="A0A5N5QWV6"/>
<dbReference type="Pfam" id="PF01585">
    <property type="entry name" value="G-patch"/>
    <property type="match status" value="1"/>
</dbReference>
<dbReference type="PROSITE" id="PS51061">
    <property type="entry name" value="R3H"/>
    <property type="match status" value="1"/>
</dbReference>
<feature type="region of interest" description="Disordered" evidence="1">
    <location>
        <begin position="349"/>
        <end position="418"/>
    </location>
</feature>
<evidence type="ECO:0000256" key="1">
    <source>
        <dbReference type="SAM" id="MobiDB-lite"/>
    </source>
</evidence>
<proteinExistence type="predicted"/>
<feature type="compositionally biased region" description="Polar residues" evidence="1">
    <location>
        <begin position="239"/>
        <end position="248"/>
    </location>
</feature>
<dbReference type="PROSITE" id="PS50174">
    <property type="entry name" value="G_PATCH"/>
    <property type="match status" value="1"/>
</dbReference>
<feature type="domain" description="R3H" evidence="3">
    <location>
        <begin position="870"/>
        <end position="933"/>
    </location>
</feature>
<feature type="region of interest" description="Disordered" evidence="1">
    <location>
        <begin position="1"/>
        <end position="31"/>
    </location>
</feature>
<protein>
    <recommendedName>
        <fullName evidence="6">Protein SQS1</fullName>
    </recommendedName>
</protein>
<feature type="domain" description="G-patch" evidence="2">
    <location>
        <begin position="997"/>
        <end position="1042"/>
    </location>
</feature>
<dbReference type="SMART" id="SM00443">
    <property type="entry name" value="G_patch"/>
    <property type="match status" value="1"/>
</dbReference>
<evidence type="ECO:0008006" key="6">
    <source>
        <dbReference type="Google" id="ProtNLM"/>
    </source>
</evidence>
<feature type="compositionally biased region" description="Basic and acidic residues" evidence="1">
    <location>
        <begin position="567"/>
        <end position="582"/>
    </location>
</feature>
<dbReference type="EMBL" id="SSOP01000004">
    <property type="protein sequence ID" value="KAB5596053.1"/>
    <property type="molecule type" value="Genomic_DNA"/>
</dbReference>
<feature type="compositionally biased region" description="Acidic residues" evidence="1">
    <location>
        <begin position="657"/>
        <end position="683"/>
    </location>
</feature>
<organism evidence="4 5">
    <name type="scientific">Ceratobasidium theobromae</name>
    <dbReference type="NCBI Taxonomy" id="1582974"/>
    <lineage>
        <taxon>Eukaryota</taxon>
        <taxon>Fungi</taxon>
        <taxon>Dikarya</taxon>
        <taxon>Basidiomycota</taxon>
        <taxon>Agaricomycotina</taxon>
        <taxon>Agaricomycetes</taxon>
        <taxon>Cantharellales</taxon>
        <taxon>Ceratobasidiaceae</taxon>
        <taxon>Ceratobasidium</taxon>
    </lineage>
</organism>
<dbReference type="InterPro" id="IPR051189">
    <property type="entry name" value="Splicing_assoc_domain"/>
</dbReference>
<feature type="compositionally biased region" description="Basic and acidic residues" evidence="1">
    <location>
        <begin position="638"/>
        <end position="656"/>
    </location>
</feature>
<dbReference type="Pfam" id="PF01424">
    <property type="entry name" value="R3H"/>
    <property type="match status" value="1"/>
</dbReference>
<name>A0A5N5QWV6_9AGAM</name>
<dbReference type="Proteomes" id="UP000383932">
    <property type="component" value="Unassembled WGS sequence"/>
</dbReference>
<dbReference type="OrthoDB" id="21470at2759"/>
<dbReference type="SUPFAM" id="SSF82708">
    <property type="entry name" value="R3H domain"/>
    <property type="match status" value="1"/>
</dbReference>
<dbReference type="InterPro" id="IPR000467">
    <property type="entry name" value="G_patch_dom"/>
</dbReference>
<feature type="region of interest" description="Disordered" evidence="1">
    <location>
        <begin position="441"/>
        <end position="766"/>
    </location>
</feature>
<dbReference type="InterPro" id="IPR036867">
    <property type="entry name" value="R3H_dom_sf"/>
</dbReference>
<feature type="compositionally biased region" description="Basic residues" evidence="1">
    <location>
        <begin position="738"/>
        <end position="754"/>
    </location>
</feature>
<sequence length="1042" mass="113885">MPSKRGSKKGRGGRGGRGSHHLPNAEPDFGDDFIAFDTLARGGYRGRGHRRGASAQLSSVFVPPATRPAPRGGFRGSGPSTPARGQDFPASRGRGDFKPRGRGTPSIRGHARGSTTPRGRGRGFGYTYHTFGGGIEYQSRLLEPIRFVSAEVTPRVLFEEDAEEIFKPEVVDLAQGMNKQDRYSCKLNNDSTGDGVPTADIIEAAFAIQRRGHRGSEEDTAQDESDFPQGINAQRERTPQPNFPITSHASTKEVPKLDIASAVSLATALKDAALTPREENLRPISPMMHGAMTNRNDAVPVLITPIMEPDSGSESDSEDVVLFAPQPRTPARSLTPLPLLGVPGPTHMFGSAHSPMRPSPLSLSFGPPVREEDESRLDTIMETSRKTPLESEGRTAGDVTPKKPKDSPIPTPSPRPEAEVPIVKFEDLSSVVFVDTTPAPVELTSHRDGTHQAHVLGMKKPRRTSTPSNDLRCHETHRSSSLATKTTPTSHSGEVNEKPVTTNSAQLTGSAMPSKETALASTRLSDSEVGARPPTPNFHTMTFKFTPRSDASRARRPPPSYHGHRGLGFERSSKTLIPREGDSDLDWGDEGPPKLRGQRKVKKAASGNTDKSDESDDDPGMAEDVTPAEMLSFLQSAESREWVTMDDIKDQELLIREDEDDLLEEVDSEDDSEDSSESEDEIEEKLNNVILEAEKELIGSDDDDISHLPEDDDDSDDVDGSFSTRLRRMRQSAVRQGPKGKKGKKGKKRGKGKGKGRDYDDDSSDIQLSGFSWADKDEDALAAMQEQLEEALFLKRERKRGVISPPLSPASLRKKQDLPPDLLVQWERDRQKKAENKRRRALQRQIAAMEQPKRGSGSKAAFLFNTLNPLSTLAAIESRMRSFVANLNMHTMALPAMDKECRRRAHLLAECFQIKTASKGSGSGRYVTLIRTSRTGVMINEAKVRKLVRADEEAEGGGIVAFNRAYYGRDSNGQAGKSSIKTRDGEIVGRTAAKIGEDNVGHRLLSKMGWTEGDIIGKSGGITDPLLAVMKRSKLGLGATYK</sequence>
<evidence type="ECO:0000259" key="2">
    <source>
        <dbReference type="PROSITE" id="PS50174"/>
    </source>
</evidence>
<accession>A0A5N5QWV6</accession>
<evidence type="ECO:0000259" key="3">
    <source>
        <dbReference type="PROSITE" id="PS51061"/>
    </source>
</evidence>
<evidence type="ECO:0000313" key="5">
    <source>
        <dbReference type="Proteomes" id="UP000383932"/>
    </source>
</evidence>
<dbReference type="InterPro" id="IPR001374">
    <property type="entry name" value="R3H_dom"/>
</dbReference>
<feature type="compositionally biased region" description="Basic residues" evidence="1">
    <location>
        <begin position="1"/>
        <end position="20"/>
    </location>
</feature>
<dbReference type="PANTHER" id="PTHR14195">
    <property type="entry name" value="G PATCH DOMAIN CONTAINING PROTEIN 2"/>
    <property type="match status" value="1"/>
</dbReference>